<accession>A0A438I2L6</accession>
<evidence type="ECO:0000313" key="3">
    <source>
        <dbReference type="Proteomes" id="UP000288805"/>
    </source>
</evidence>
<dbReference type="EMBL" id="QGNW01000150">
    <property type="protein sequence ID" value="RVW90956.1"/>
    <property type="molecule type" value="Genomic_DNA"/>
</dbReference>
<keyword evidence="1" id="KW-1133">Transmembrane helix</keyword>
<proteinExistence type="predicted"/>
<sequence length="373" mass="41457">MLASLELILFRQIPAVPVIMGGALMSRLALDRPHKLHDLWPVKNINSVHQDEVVGMCALFLIFLWLSASMTVGFPIIPHKVRCRSVKYSPCYLIWHFCPIQCPTSCLVDCIICKPVCSCNLPGAICEDPRFVGGDGITFYFHGRKDQDFCIVSDANLHINAHFIGKRNPNLKRDFTWVQSIGIMFGCHKLLVAAKTTSTWDDNVDRLALSFDDIPIDLPNKEGSKWQTPIAPLVSITRTGDTNRVVVEVEQNFRVSAVVVPITAEESRVHSYNITDEDCFAHLEIGFKFYKLTDAVDGVLGQTYRRNYVSKAKMGVPMPVLGGLHKFSSSNIFATDCPASQFGNHALPENRTGEYPSLHCSSGLKGTGVVCKK</sequence>
<feature type="transmembrane region" description="Helical" evidence="1">
    <location>
        <begin position="53"/>
        <end position="77"/>
    </location>
</feature>
<dbReference type="PANTHER" id="PTHR31656">
    <property type="entry name" value="ROOT CAP DOMAIN-CONTAINING PROTEIN"/>
    <property type="match status" value="1"/>
</dbReference>
<dbReference type="InterPro" id="IPR009646">
    <property type="entry name" value="Root_cap"/>
</dbReference>
<evidence type="ECO:0008006" key="4">
    <source>
        <dbReference type="Google" id="ProtNLM"/>
    </source>
</evidence>
<gene>
    <name evidence="2" type="ORF">CK203_044128</name>
</gene>
<organism evidence="2 3">
    <name type="scientific">Vitis vinifera</name>
    <name type="common">Grape</name>
    <dbReference type="NCBI Taxonomy" id="29760"/>
    <lineage>
        <taxon>Eukaryota</taxon>
        <taxon>Viridiplantae</taxon>
        <taxon>Streptophyta</taxon>
        <taxon>Embryophyta</taxon>
        <taxon>Tracheophyta</taxon>
        <taxon>Spermatophyta</taxon>
        <taxon>Magnoliopsida</taxon>
        <taxon>eudicotyledons</taxon>
        <taxon>Gunneridae</taxon>
        <taxon>Pentapetalae</taxon>
        <taxon>rosids</taxon>
        <taxon>Vitales</taxon>
        <taxon>Vitaceae</taxon>
        <taxon>Viteae</taxon>
        <taxon>Vitis</taxon>
    </lineage>
</organism>
<dbReference type="Pfam" id="PF06830">
    <property type="entry name" value="Root_cap"/>
    <property type="match status" value="1"/>
</dbReference>
<keyword evidence="1" id="KW-0472">Membrane</keyword>
<protein>
    <recommendedName>
        <fullName evidence="4">Root cap</fullName>
    </recommendedName>
</protein>
<keyword evidence="1" id="KW-0812">Transmembrane</keyword>
<evidence type="ECO:0000256" key="1">
    <source>
        <dbReference type="SAM" id="Phobius"/>
    </source>
</evidence>
<name>A0A438I2L6_VITVI</name>
<evidence type="ECO:0000313" key="2">
    <source>
        <dbReference type="EMBL" id="RVW90956.1"/>
    </source>
</evidence>
<dbReference type="Proteomes" id="UP000288805">
    <property type="component" value="Unassembled WGS sequence"/>
</dbReference>
<reference evidence="2 3" key="1">
    <citation type="journal article" date="2018" name="PLoS Genet.">
        <title>Population sequencing reveals clonal diversity and ancestral inbreeding in the grapevine cultivar Chardonnay.</title>
        <authorList>
            <person name="Roach M.J."/>
            <person name="Johnson D.L."/>
            <person name="Bohlmann J."/>
            <person name="van Vuuren H.J."/>
            <person name="Jones S.J."/>
            <person name="Pretorius I.S."/>
            <person name="Schmidt S.A."/>
            <person name="Borneman A.R."/>
        </authorList>
    </citation>
    <scope>NUCLEOTIDE SEQUENCE [LARGE SCALE GENOMIC DNA]</scope>
    <source>
        <strain evidence="3">cv. Chardonnay</strain>
        <tissue evidence="2">Leaf</tissue>
    </source>
</reference>
<feature type="transmembrane region" description="Helical" evidence="1">
    <location>
        <begin position="12"/>
        <end position="30"/>
    </location>
</feature>
<comment type="caution">
    <text evidence="2">The sequence shown here is derived from an EMBL/GenBank/DDBJ whole genome shotgun (WGS) entry which is preliminary data.</text>
</comment>
<dbReference type="AlphaFoldDB" id="A0A438I2L6"/>